<evidence type="ECO:0000313" key="2">
    <source>
        <dbReference type="Proteomes" id="UP000009220"/>
    </source>
</evidence>
<sequence>MVEMEDLQHLVNDRVLALAQHALDAGMKYAVLDTHRQDGLICVITASYSMADGIANATAPRKLQVASLTSIVALGVTRSARAGD</sequence>
<proteinExistence type="predicted"/>
<evidence type="ECO:0000313" key="1">
    <source>
        <dbReference type="EMBL" id="AEM47094.1"/>
    </source>
</evidence>
<organism evidence="1 2">
    <name type="scientific">Acidithiobacillus ferrivorans SS3</name>
    <dbReference type="NCBI Taxonomy" id="743299"/>
    <lineage>
        <taxon>Bacteria</taxon>
        <taxon>Pseudomonadati</taxon>
        <taxon>Pseudomonadota</taxon>
        <taxon>Acidithiobacillia</taxon>
        <taxon>Acidithiobacillales</taxon>
        <taxon>Acidithiobacillaceae</taxon>
        <taxon>Acidithiobacillus</taxon>
    </lineage>
</organism>
<dbReference type="RefSeq" id="WP_014028353.1">
    <property type="nucleotide sequence ID" value="NC_015942.1"/>
</dbReference>
<dbReference type="AlphaFoldDB" id="G0JMY9"/>
<gene>
    <name evidence="1" type="ORF">Acife_0921</name>
</gene>
<protein>
    <submittedName>
        <fullName evidence="1">Uncharacterized protein</fullName>
    </submittedName>
</protein>
<name>G0JMY9_9PROT</name>
<reference evidence="1 2" key="1">
    <citation type="journal article" date="2011" name="J. Bacteriol.">
        <title>Draft genome of the psychrotolerant acidophile Acidithiobacillus ferrivorans SS3.</title>
        <authorList>
            <person name="Liljeqvist M."/>
            <person name="Valdes J."/>
            <person name="Holmes D.S."/>
            <person name="Dopson M."/>
        </authorList>
    </citation>
    <scope>NUCLEOTIDE SEQUENCE [LARGE SCALE GENOMIC DNA]</scope>
    <source>
        <strain evidence="1 2">SS3</strain>
    </source>
</reference>
<dbReference type="HOGENOM" id="CLU_2462053_0_0_6"/>
<dbReference type="KEGG" id="afi:Acife_0921"/>
<dbReference type="Proteomes" id="UP000009220">
    <property type="component" value="Chromosome"/>
</dbReference>
<dbReference type="EMBL" id="CP002985">
    <property type="protein sequence ID" value="AEM47094.1"/>
    <property type="molecule type" value="Genomic_DNA"/>
</dbReference>
<accession>G0JMY9</accession>